<name>A0A5A7S584_9NOCA</name>
<evidence type="ECO:0000313" key="2">
    <source>
        <dbReference type="Proteomes" id="UP000322244"/>
    </source>
</evidence>
<dbReference type="Proteomes" id="UP000322244">
    <property type="component" value="Unassembled WGS sequence"/>
</dbReference>
<reference evidence="1 2" key="1">
    <citation type="submission" date="2019-07" db="EMBL/GenBank/DDBJ databases">
        <title>Rhodococcus cavernicolus sp. nov., isolated from a cave.</title>
        <authorList>
            <person name="Lee S.D."/>
        </authorList>
    </citation>
    <scope>NUCLEOTIDE SEQUENCE [LARGE SCALE GENOMIC DNA]</scope>
    <source>
        <strain evidence="1 2">C1-24</strain>
    </source>
</reference>
<comment type="caution">
    <text evidence="1">The sequence shown here is derived from an EMBL/GenBank/DDBJ whole genome shotgun (WGS) entry which is preliminary data.</text>
</comment>
<gene>
    <name evidence="1" type="ORF">FOY51_26260</name>
</gene>
<keyword evidence="2" id="KW-1185">Reference proteome</keyword>
<accession>A0A5A7S584</accession>
<dbReference type="EMBL" id="VLNY01000027">
    <property type="protein sequence ID" value="KAA0016524.1"/>
    <property type="molecule type" value="Genomic_DNA"/>
</dbReference>
<dbReference type="OrthoDB" id="4774899at2"/>
<dbReference type="AlphaFoldDB" id="A0A5A7S584"/>
<evidence type="ECO:0000313" key="1">
    <source>
        <dbReference type="EMBL" id="KAA0016524.1"/>
    </source>
</evidence>
<protein>
    <submittedName>
        <fullName evidence="1">Uncharacterized protein</fullName>
    </submittedName>
</protein>
<sequence length="111" mass="11775">MITTQGTAYDGPRDKYADIPGASHAIELTISQGFTPLGPFLPPILNCDVTAIYDWHNADTGQSGSVSRFVPANLSSTSRVVVTAVTGPGRVQLTMRTDHPNIPVTLDVVVP</sequence>
<organism evidence="1 2">
    <name type="scientific">Antrihabitans cavernicola</name>
    <dbReference type="NCBI Taxonomy" id="2495913"/>
    <lineage>
        <taxon>Bacteria</taxon>
        <taxon>Bacillati</taxon>
        <taxon>Actinomycetota</taxon>
        <taxon>Actinomycetes</taxon>
        <taxon>Mycobacteriales</taxon>
        <taxon>Nocardiaceae</taxon>
        <taxon>Antrihabitans</taxon>
    </lineage>
</organism>
<proteinExistence type="predicted"/>